<dbReference type="SUPFAM" id="SSF52540">
    <property type="entry name" value="P-loop containing nucleoside triphosphate hydrolases"/>
    <property type="match status" value="1"/>
</dbReference>
<organism evidence="4 5">
    <name type="scientific">Colletotrichum navitas</name>
    <dbReference type="NCBI Taxonomy" id="681940"/>
    <lineage>
        <taxon>Eukaryota</taxon>
        <taxon>Fungi</taxon>
        <taxon>Dikarya</taxon>
        <taxon>Ascomycota</taxon>
        <taxon>Pezizomycotina</taxon>
        <taxon>Sordariomycetes</taxon>
        <taxon>Hypocreomycetidae</taxon>
        <taxon>Glomerellales</taxon>
        <taxon>Glomerellaceae</taxon>
        <taxon>Colletotrichum</taxon>
        <taxon>Colletotrichum graminicola species complex</taxon>
    </lineage>
</organism>
<feature type="compositionally biased region" description="Acidic residues" evidence="1">
    <location>
        <begin position="1009"/>
        <end position="1024"/>
    </location>
</feature>
<evidence type="ECO:0000313" key="4">
    <source>
        <dbReference type="EMBL" id="KAK1595312.1"/>
    </source>
</evidence>
<dbReference type="AlphaFoldDB" id="A0AAD8Q3K8"/>
<feature type="region of interest" description="Disordered" evidence="1">
    <location>
        <begin position="419"/>
        <end position="492"/>
    </location>
</feature>
<proteinExistence type="predicted"/>
<dbReference type="RefSeq" id="XP_060416359.1">
    <property type="nucleotide sequence ID" value="XM_060554231.1"/>
</dbReference>
<dbReference type="InterPro" id="IPR056024">
    <property type="entry name" value="DUF7605"/>
</dbReference>
<feature type="compositionally biased region" description="Polar residues" evidence="1">
    <location>
        <begin position="419"/>
        <end position="432"/>
    </location>
</feature>
<dbReference type="PANTHER" id="PTHR36681">
    <property type="entry name" value="NUCLEAR GTPASE, GERMINAL CENTER-ASSOCIATED, TANDEM DUPLICATE 3"/>
    <property type="match status" value="1"/>
</dbReference>
<dbReference type="Pfam" id="PF00350">
    <property type="entry name" value="Dynamin_N"/>
    <property type="match status" value="1"/>
</dbReference>
<feature type="compositionally biased region" description="Basic and acidic residues" evidence="1">
    <location>
        <begin position="438"/>
        <end position="457"/>
    </location>
</feature>
<feature type="compositionally biased region" description="Acidic residues" evidence="1">
    <location>
        <begin position="460"/>
        <end position="479"/>
    </location>
</feature>
<sequence>MATTQAVSPMGLLAHQKLELAKNDRDPAKLREVNAKTTELLGDIREALASISSLKRAENWRKSIEKLQCEYRMPRFVIGVLGDTGSGKSSLINAVLDEERVVPTSCMRACTAVITEISWNQSEDPAKKYRAEIEFITQAEWTTEVIALHRDILNANGGISSDVRNADSDAGIAYAVLKAVYPKHTDEQLRDTDPAVLANFIKVREVIGKTQIIEEEECGSFYSKIQSFVDSEEKRSKDGSEIASTASTIPQEESMAFWPLIKVVRVFLKSEVLSTGVVLVDLPGGRDSNATRAAVAAKYVKECSRLWVVAPITRAVDDKTAKTLLGDHFKQQLKYDGAYSNITFVCTKADDISLDEAAPSLGIEGFIAEEQERKTKMETQIKEKQQALTVLEPRKSSIQEKLKNVNRDVDTWNTLRKQVSKGQKSFAPISSPQKRKRSQLETDKDDAAAKKIKKEILSSDTDDDTSDESDLGESDDDGYSGDQPQPLTLEETRKKLDELKAVKKGMKEEKRVLTKGVSQLKVEIKDLKEQRSAIKTNMHRVCIQGRNSYSRGAIKQDFAFGLKEFDEELLAEQQQDSTQQVQGETPDYEQIGRDLPVFCISSRGYQQLRKRMKKDHRVVGFTSLDDTEIPGLRNHTLQLAASIQAIHFQHHLSDIRRLLGALDLFVAGDVANLKLSDKEKQKETENLEKSLSELGKTLGEAITRCMADCRAIVNKGILKKIVSGTLKAVEKALSTSEGWGAKYDAGGLRYMTYKATCRRLGVFKGSAGPRDFNEGGFILFVRQPLKNHTAHDWDSTFRSRLPEKLTTLATSMKQLIGGFHERMKNRRFLVENNGVINEILKKLLTAQKETLIHISSEQLKLVQESGKEANRLFGPAIQRAMSQAYNGCVQQHGNGSFIIMKEIMTTHVESTKNTMFADAAREIGEAVNRMLGDLEKTMRDDTNDVINAMQEDYIGLVGEVATETDNRARKTLGPVLTEFYKKLNVALTPAPEEEAVPETIDIDIKGEASDDDEYRPDDDDDDSD</sequence>
<dbReference type="PANTHER" id="PTHR36681:SF3">
    <property type="entry name" value="NUCLEAR GTPASE, GERMINAL CENTER-ASSOCIATED, TANDEM DUPLICATE 3"/>
    <property type="match status" value="1"/>
</dbReference>
<evidence type="ECO:0000256" key="1">
    <source>
        <dbReference type="SAM" id="MobiDB-lite"/>
    </source>
</evidence>
<keyword evidence="5" id="KW-1185">Reference proteome</keyword>
<reference evidence="4" key="1">
    <citation type="submission" date="2021-06" db="EMBL/GenBank/DDBJ databases">
        <title>Comparative genomics, transcriptomics and evolutionary studies reveal genomic signatures of adaptation to plant cell wall in hemibiotrophic fungi.</title>
        <authorList>
            <consortium name="DOE Joint Genome Institute"/>
            <person name="Baroncelli R."/>
            <person name="Diaz J.F."/>
            <person name="Benocci T."/>
            <person name="Peng M."/>
            <person name="Battaglia E."/>
            <person name="Haridas S."/>
            <person name="Andreopoulos W."/>
            <person name="Labutti K."/>
            <person name="Pangilinan J."/>
            <person name="Floch G.L."/>
            <person name="Makela M.R."/>
            <person name="Henrissat B."/>
            <person name="Grigoriev I.V."/>
            <person name="Crouch J.A."/>
            <person name="De Vries R.P."/>
            <person name="Sukno S.A."/>
            <person name="Thon M.R."/>
        </authorList>
    </citation>
    <scope>NUCLEOTIDE SEQUENCE</scope>
    <source>
        <strain evidence="4">CBS 125086</strain>
    </source>
</reference>
<dbReference type="EMBL" id="JAHLJV010000016">
    <property type="protein sequence ID" value="KAK1595312.1"/>
    <property type="molecule type" value="Genomic_DNA"/>
</dbReference>
<feature type="domain" description="Dynamin N-terminal" evidence="2">
    <location>
        <begin position="78"/>
        <end position="324"/>
    </location>
</feature>
<dbReference type="GeneID" id="85438471"/>
<dbReference type="Proteomes" id="UP001230504">
    <property type="component" value="Unassembled WGS sequence"/>
</dbReference>
<dbReference type="Pfam" id="PF24564">
    <property type="entry name" value="DUF7605"/>
    <property type="match status" value="1"/>
</dbReference>
<evidence type="ECO:0000313" key="5">
    <source>
        <dbReference type="Proteomes" id="UP001230504"/>
    </source>
</evidence>
<evidence type="ECO:0008006" key="6">
    <source>
        <dbReference type="Google" id="ProtNLM"/>
    </source>
</evidence>
<dbReference type="InterPro" id="IPR027417">
    <property type="entry name" value="P-loop_NTPase"/>
</dbReference>
<feature type="domain" description="DUF7605" evidence="3">
    <location>
        <begin position="746"/>
        <end position="911"/>
    </location>
</feature>
<dbReference type="InterPro" id="IPR045063">
    <property type="entry name" value="Dynamin_N"/>
</dbReference>
<feature type="region of interest" description="Disordered" evidence="1">
    <location>
        <begin position="990"/>
        <end position="1024"/>
    </location>
</feature>
<evidence type="ECO:0000259" key="3">
    <source>
        <dbReference type="Pfam" id="PF24564"/>
    </source>
</evidence>
<accession>A0AAD8Q3K8</accession>
<protein>
    <recommendedName>
        <fullName evidence="6">Tat pathway signal sequence</fullName>
    </recommendedName>
</protein>
<comment type="caution">
    <text evidence="4">The sequence shown here is derived from an EMBL/GenBank/DDBJ whole genome shotgun (WGS) entry which is preliminary data.</text>
</comment>
<gene>
    <name evidence="4" type="ORF">LY79DRAFT_511153</name>
</gene>
<evidence type="ECO:0000259" key="2">
    <source>
        <dbReference type="Pfam" id="PF00350"/>
    </source>
</evidence>
<dbReference type="Gene3D" id="3.40.50.300">
    <property type="entry name" value="P-loop containing nucleotide triphosphate hydrolases"/>
    <property type="match status" value="2"/>
</dbReference>
<name>A0AAD8Q3K8_9PEZI</name>